<evidence type="ECO:0000256" key="1">
    <source>
        <dbReference type="ARBA" id="ARBA00005820"/>
    </source>
</evidence>
<dbReference type="InterPro" id="IPR036388">
    <property type="entry name" value="WH-like_DNA-bd_sf"/>
</dbReference>
<dbReference type="Proteomes" id="UP000635726">
    <property type="component" value="Unassembled WGS sequence"/>
</dbReference>
<dbReference type="Pfam" id="PF03704">
    <property type="entry name" value="BTAD"/>
    <property type="match status" value="1"/>
</dbReference>
<dbReference type="SUPFAM" id="SSF46894">
    <property type="entry name" value="C-terminal effector domain of the bipartite response regulators"/>
    <property type="match status" value="1"/>
</dbReference>
<name>A0A917UN67_9DEIO</name>
<dbReference type="GO" id="GO:0003677">
    <property type="term" value="F:DNA binding"/>
    <property type="evidence" value="ECO:0007669"/>
    <property type="project" value="UniProtKB-KW"/>
</dbReference>
<reference evidence="5" key="1">
    <citation type="journal article" date="2014" name="Int. J. Syst. Evol. Microbiol.">
        <title>Complete genome sequence of Corynebacterium casei LMG S-19264T (=DSM 44701T), isolated from a smear-ripened cheese.</title>
        <authorList>
            <consortium name="US DOE Joint Genome Institute (JGI-PGF)"/>
            <person name="Walter F."/>
            <person name="Albersmeier A."/>
            <person name="Kalinowski J."/>
            <person name="Ruckert C."/>
        </authorList>
    </citation>
    <scope>NUCLEOTIDE SEQUENCE</scope>
    <source>
        <strain evidence="5">JCM 14371</strain>
    </source>
</reference>
<evidence type="ECO:0000259" key="4">
    <source>
        <dbReference type="SMART" id="SM01043"/>
    </source>
</evidence>
<dbReference type="InterPro" id="IPR001867">
    <property type="entry name" value="OmpR/PhoB-type_DNA-bd"/>
</dbReference>
<dbReference type="InterPro" id="IPR005158">
    <property type="entry name" value="BTAD"/>
</dbReference>
<dbReference type="SMART" id="SM01043">
    <property type="entry name" value="BTAD"/>
    <property type="match status" value="1"/>
</dbReference>
<dbReference type="EMBL" id="BMOE01000003">
    <property type="protein sequence ID" value="GGJ69252.1"/>
    <property type="molecule type" value="Genomic_DNA"/>
</dbReference>
<gene>
    <name evidence="5" type="ORF">GCM10008939_12070</name>
</gene>
<dbReference type="AlphaFoldDB" id="A0A917UN67"/>
<evidence type="ECO:0000313" key="5">
    <source>
        <dbReference type="EMBL" id="GGJ69252.1"/>
    </source>
</evidence>
<feature type="domain" description="OmpR/PhoB-type" evidence="3">
    <location>
        <begin position="27"/>
        <end position="99"/>
    </location>
</feature>
<keyword evidence="6" id="KW-1185">Reference proteome</keyword>
<dbReference type="GO" id="GO:0006355">
    <property type="term" value="P:regulation of DNA-templated transcription"/>
    <property type="evidence" value="ECO:0007669"/>
    <property type="project" value="InterPro"/>
</dbReference>
<evidence type="ECO:0000313" key="6">
    <source>
        <dbReference type="Proteomes" id="UP000635726"/>
    </source>
</evidence>
<dbReference type="InterPro" id="IPR016032">
    <property type="entry name" value="Sig_transdc_resp-reg_C-effctor"/>
</dbReference>
<organism evidence="5 6">
    <name type="scientific">Deinococcus aquiradiocola</name>
    <dbReference type="NCBI Taxonomy" id="393059"/>
    <lineage>
        <taxon>Bacteria</taxon>
        <taxon>Thermotogati</taxon>
        <taxon>Deinococcota</taxon>
        <taxon>Deinococci</taxon>
        <taxon>Deinococcales</taxon>
        <taxon>Deinococcaceae</taxon>
        <taxon>Deinococcus</taxon>
    </lineage>
</organism>
<evidence type="ECO:0000256" key="2">
    <source>
        <dbReference type="ARBA" id="ARBA00023125"/>
    </source>
</evidence>
<dbReference type="Gene3D" id="1.25.40.10">
    <property type="entry name" value="Tetratricopeptide repeat domain"/>
    <property type="match status" value="1"/>
</dbReference>
<proteinExistence type="inferred from homology"/>
<reference evidence="5" key="2">
    <citation type="submission" date="2020-09" db="EMBL/GenBank/DDBJ databases">
        <authorList>
            <person name="Sun Q."/>
            <person name="Ohkuma M."/>
        </authorList>
    </citation>
    <scope>NUCLEOTIDE SEQUENCE</scope>
    <source>
        <strain evidence="5">JCM 14371</strain>
    </source>
</reference>
<evidence type="ECO:0000259" key="3">
    <source>
        <dbReference type="SMART" id="SM00862"/>
    </source>
</evidence>
<comment type="similarity">
    <text evidence="1">Belongs to the AfsR/DnrI/RedD regulatory family.</text>
</comment>
<dbReference type="InterPro" id="IPR011990">
    <property type="entry name" value="TPR-like_helical_dom_sf"/>
</dbReference>
<feature type="domain" description="Bacterial transcriptional activator" evidence="4">
    <location>
        <begin position="107"/>
        <end position="247"/>
    </location>
</feature>
<keyword evidence="2" id="KW-0238">DNA-binding</keyword>
<dbReference type="GO" id="GO:0000160">
    <property type="term" value="P:phosphorelay signal transduction system"/>
    <property type="evidence" value="ECO:0007669"/>
    <property type="project" value="InterPro"/>
</dbReference>
<dbReference type="SMART" id="SM00862">
    <property type="entry name" value="Trans_reg_C"/>
    <property type="match status" value="1"/>
</dbReference>
<protein>
    <submittedName>
        <fullName evidence="5">Uncharacterized protein</fullName>
    </submittedName>
</protein>
<accession>A0A917UN67</accession>
<comment type="caution">
    <text evidence="5">The sequence shown here is derived from an EMBL/GenBank/DDBJ whole genome shotgun (WGS) entry which is preliminary data.</text>
</comment>
<dbReference type="PANTHER" id="PTHR35807">
    <property type="entry name" value="TRANSCRIPTIONAL REGULATOR REDD-RELATED"/>
    <property type="match status" value="1"/>
</dbReference>
<dbReference type="InterPro" id="IPR051677">
    <property type="entry name" value="AfsR-DnrI-RedD_regulator"/>
</dbReference>
<dbReference type="RefSeq" id="WP_188961385.1">
    <property type="nucleotide sequence ID" value="NZ_BMOE01000003.1"/>
</dbReference>
<dbReference type="SUPFAM" id="SSF48452">
    <property type="entry name" value="TPR-like"/>
    <property type="match status" value="1"/>
</dbReference>
<dbReference type="PANTHER" id="PTHR35807:SF2">
    <property type="entry name" value="TRANSCRIPTIONAL ACTIVATOR DOMAIN"/>
    <property type="match status" value="1"/>
</dbReference>
<dbReference type="Gene3D" id="1.10.10.10">
    <property type="entry name" value="Winged helix-like DNA-binding domain superfamily/Winged helix DNA-binding domain"/>
    <property type="match status" value="1"/>
</dbReference>
<sequence length="271" mass="29757">MHAPATTPVPPAWKVVTFGGLSVERQGTPVEWTARSARDLFAALLASPDGVRRETLLEDLWGLAPSPAADNRFRVTAHRLRTTLGSPDSVQERGGRVRLSPDLLAAADFSLLHAALNAPPAAPDARLRTLDAALALYTGDFLPDDTLDRVQVARDAHRGAYARLSVERSVLACDAHACRDTVDALVHALRADPYLGEQHHQQLMTCLTVTDDRYAATEHYRRFVRFLRDELGDTPMPETVALAARIKCGEQICERRPGQHGPPPCPFLPQR</sequence>